<evidence type="ECO:0000313" key="7">
    <source>
        <dbReference type="EMBL" id="MBB4003126.1"/>
    </source>
</evidence>
<keyword evidence="3 4" id="KW-0408">Iron</keyword>
<dbReference type="SUPFAM" id="SSF46626">
    <property type="entry name" value="Cytochrome c"/>
    <property type="match status" value="1"/>
</dbReference>
<dbReference type="Proteomes" id="UP000588647">
    <property type="component" value="Unassembled WGS sequence"/>
</dbReference>
<dbReference type="InterPro" id="IPR009056">
    <property type="entry name" value="Cyt_c-like_dom"/>
</dbReference>
<evidence type="ECO:0000256" key="3">
    <source>
        <dbReference type="ARBA" id="ARBA00023004"/>
    </source>
</evidence>
<accession>A0A7W6HDC7</accession>
<reference evidence="7 8" key="1">
    <citation type="submission" date="2020-08" db="EMBL/GenBank/DDBJ databases">
        <title>Genomic Encyclopedia of Type Strains, Phase IV (KMG-IV): sequencing the most valuable type-strain genomes for metagenomic binning, comparative biology and taxonomic classification.</title>
        <authorList>
            <person name="Goeker M."/>
        </authorList>
    </citation>
    <scope>NUCLEOTIDE SEQUENCE [LARGE SCALE GENOMIC DNA]</scope>
    <source>
        <strain evidence="7 8">DSM 103570</strain>
    </source>
</reference>
<evidence type="ECO:0000259" key="6">
    <source>
        <dbReference type="PROSITE" id="PS51007"/>
    </source>
</evidence>
<comment type="caution">
    <text evidence="7">The sequence shown here is derived from an EMBL/GenBank/DDBJ whole genome shotgun (WGS) entry which is preliminary data.</text>
</comment>
<evidence type="ECO:0000256" key="2">
    <source>
        <dbReference type="ARBA" id="ARBA00022723"/>
    </source>
</evidence>
<feature type="domain" description="Cytochrome c" evidence="6">
    <location>
        <begin position="27"/>
        <end position="108"/>
    </location>
</feature>
<evidence type="ECO:0000256" key="4">
    <source>
        <dbReference type="PROSITE-ProRule" id="PRU00433"/>
    </source>
</evidence>
<name>A0A7W6HDC7_9HYPH</name>
<gene>
    <name evidence="7" type="ORF">GGR03_002201</name>
</gene>
<feature type="chain" id="PRO_5031228829" evidence="5">
    <location>
        <begin position="24"/>
        <end position="110"/>
    </location>
</feature>
<evidence type="ECO:0000256" key="1">
    <source>
        <dbReference type="ARBA" id="ARBA00022617"/>
    </source>
</evidence>
<dbReference type="InterPro" id="IPR036909">
    <property type="entry name" value="Cyt_c-like_dom_sf"/>
</dbReference>
<dbReference type="GO" id="GO:0009055">
    <property type="term" value="F:electron transfer activity"/>
    <property type="evidence" value="ECO:0007669"/>
    <property type="project" value="InterPro"/>
</dbReference>
<organism evidence="7 8">
    <name type="scientific">Aurantimonas endophytica</name>
    <dbReference type="NCBI Taxonomy" id="1522175"/>
    <lineage>
        <taxon>Bacteria</taxon>
        <taxon>Pseudomonadati</taxon>
        <taxon>Pseudomonadota</taxon>
        <taxon>Alphaproteobacteria</taxon>
        <taxon>Hyphomicrobiales</taxon>
        <taxon>Aurantimonadaceae</taxon>
        <taxon>Aurantimonas</taxon>
    </lineage>
</organism>
<evidence type="ECO:0000256" key="5">
    <source>
        <dbReference type="SAM" id="SignalP"/>
    </source>
</evidence>
<dbReference type="PROSITE" id="PS51007">
    <property type="entry name" value="CYTC"/>
    <property type="match status" value="1"/>
</dbReference>
<dbReference type="AlphaFoldDB" id="A0A7W6HDC7"/>
<keyword evidence="5" id="KW-0732">Signal</keyword>
<protein>
    <submittedName>
        <fullName evidence="7">Mono/diheme cytochrome c family protein</fullName>
    </submittedName>
</protein>
<dbReference type="Pfam" id="PF00034">
    <property type="entry name" value="Cytochrom_C"/>
    <property type="match status" value="1"/>
</dbReference>
<proteinExistence type="predicted"/>
<dbReference type="Gene3D" id="1.10.760.10">
    <property type="entry name" value="Cytochrome c-like domain"/>
    <property type="match status" value="1"/>
</dbReference>
<dbReference type="RefSeq" id="WP_183207831.1">
    <property type="nucleotide sequence ID" value="NZ_JAAAMM010000002.1"/>
</dbReference>
<feature type="signal peptide" evidence="5">
    <location>
        <begin position="1"/>
        <end position="23"/>
    </location>
</feature>
<keyword evidence="2 4" id="KW-0479">Metal-binding</keyword>
<dbReference type="GO" id="GO:0046872">
    <property type="term" value="F:metal ion binding"/>
    <property type="evidence" value="ECO:0007669"/>
    <property type="project" value="UniProtKB-KW"/>
</dbReference>
<keyword evidence="1 4" id="KW-0349">Heme</keyword>
<dbReference type="GO" id="GO:0020037">
    <property type="term" value="F:heme binding"/>
    <property type="evidence" value="ECO:0007669"/>
    <property type="project" value="InterPro"/>
</dbReference>
<evidence type="ECO:0000313" key="8">
    <source>
        <dbReference type="Proteomes" id="UP000588647"/>
    </source>
</evidence>
<keyword evidence="8" id="KW-1185">Reference proteome</keyword>
<sequence>MTGRYRLALLALATAITASGASAQDAAIIAEGRALLEERCSRCHAIDREGNSPHPEAPAFRTLSERYPVSALQESLAEGIVTGHPDMPEFTAEPVQIAAIIAYLESIQSH</sequence>
<dbReference type="EMBL" id="JACIEM010000002">
    <property type="protein sequence ID" value="MBB4003126.1"/>
    <property type="molecule type" value="Genomic_DNA"/>
</dbReference>